<dbReference type="PANTHER" id="PTHR21666:SF285">
    <property type="entry name" value="M23 FAMILY METALLOPEPTIDASE"/>
    <property type="match status" value="1"/>
</dbReference>
<dbReference type="InterPro" id="IPR016047">
    <property type="entry name" value="M23ase_b-sheet_dom"/>
</dbReference>
<name>A0ABW8NE74_9GAMM</name>
<dbReference type="InterPro" id="IPR040487">
    <property type="entry name" value="Peptidase_M23_N"/>
</dbReference>
<keyword evidence="4" id="KW-1185">Reference proteome</keyword>
<feature type="domain" description="M23ase beta-sheet core" evidence="1">
    <location>
        <begin position="204"/>
        <end position="298"/>
    </location>
</feature>
<accession>A0ABW8NE74</accession>
<dbReference type="CDD" id="cd12797">
    <property type="entry name" value="M23_peptidase"/>
    <property type="match status" value="1"/>
</dbReference>
<dbReference type="Pfam" id="PF01551">
    <property type="entry name" value="Peptidase_M23"/>
    <property type="match status" value="1"/>
</dbReference>
<sequence length="318" mass="34308">MHKTTVKTPQNTEAGTFTQRFRAKRLVANQLMANRLVITALTSLFLSFTVSAEVLPQQQLIPGGLALFDLGTAATRPKVDIKGQPVMTVATGNGTGQHWTAIVGIDLKSAPGKRTLTIDGQARTFSVTKHNYAEQHLTVQNKHVNPSQPALDRIGAESRAMKAVFTSFSSTASTQWQPMIWPITGPISSPFGLQRFFNGQRRNPHSGLDIAAATGTAIVAPAHGTVVQTGDYYFNGNTVLLDHGQGLISMFCHLSQIDVQPGDQLQAGDHIGLVGATGRATGPHLHWTISLNNARVNPMLFLDPQLLPEANHEETSQP</sequence>
<evidence type="ECO:0000313" key="3">
    <source>
        <dbReference type="EMBL" id="MFK4751258.1"/>
    </source>
</evidence>
<feature type="domain" description="Peptidase family M23 N-terminal" evidence="2">
    <location>
        <begin position="61"/>
        <end position="128"/>
    </location>
</feature>
<dbReference type="Gene3D" id="2.70.70.10">
    <property type="entry name" value="Glucose Permease (Domain IIA)"/>
    <property type="match status" value="1"/>
</dbReference>
<dbReference type="InterPro" id="IPR011055">
    <property type="entry name" value="Dup_hybrid_motif"/>
</dbReference>
<dbReference type="SUPFAM" id="SSF51261">
    <property type="entry name" value="Duplicated hybrid motif"/>
    <property type="match status" value="1"/>
</dbReference>
<organism evidence="3 4">
    <name type="scientific">Oceanobacter antarcticus</name>
    <dbReference type="NCBI Taxonomy" id="3133425"/>
    <lineage>
        <taxon>Bacteria</taxon>
        <taxon>Pseudomonadati</taxon>
        <taxon>Pseudomonadota</taxon>
        <taxon>Gammaproteobacteria</taxon>
        <taxon>Oceanospirillales</taxon>
        <taxon>Oceanospirillaceae</taxon>
        <taxon>Oceanobacter</taxon>
    </lineage>
</organism>
<dbReference type="Pfam" id="PF18421">
    <property type="entry name" value="Peptidase_M23_N"/>
    <property type="match status" value="1"/>
</dbReference>
<dbReference type="Proteomes" id="UP001620597">
    <property type="component" value="Unassembled WGS sequence"/>
</dbReference>
<proteinExistence type="predicted"/>
<dbReference type="Gene3D" id="2.60.40.1590">
    <property type="entry name" value="Peptidoglycan hydrolase domains"/>
    <property type="match status" value="1"/>
</dbReference>
<comment type="caution">
    <text evidence="3">The sequence shown here is derived from an EMBL/GenBank/DDBJ whole genome shotgun (WGS) entry which is preliminary data.</text>
</comment>
<reference evidence="3 4" key="1">
    <citation type="submission" date="2024-03" db="EMBL/GenBank/DDBJ databases">
        <title>High-quality draft genome sequence of Oceanobacter sp. wDCs-4.</title>
        <authorList>
            <person name="Dong C."/>
        </authorList>
    </citation>
    <scope>NUCLEOTIDE SEQUENCE [LARGE SCALE GENOMIC DNA]</scope>
    <source>
        <strain evidence="4">wDCs-4</strain>
    </source>
</reference>
<gene>
    <name evidence="3" type="ORF">WG929_02445</name>
</gene>
<dbReference type="EMBL" id="JBBKTX010000002">
    <property type="protein sequence ID" value="MFK4751258.1"/>
    <property type="molecule type" value="Genomic_DNA"/>
</dbReference>
<evidence type="ECO:0000259" key="1">
    <source>
        <dbReference type="Pfam" id="PF01551"/>
    </source>
</evidence>
<dbReference type="InterPro" id="IPR050570">
    <property type="entry name" value="Cell_wall_metabolism_enzyme"/>
</dbReference>
<dbReference type="PANTHER" id="PTHR21666">
    <property type="entry name" value="PEPTIDASE-RELATED"/>
    <property type="match status" value="1"/>
</dbReference>
<evidence type="ECO:0000259" key="2">
    <source>
        <dbReference type="Pfam" id="PF18421"/>
    </source>
</evidence>
<protein>
    <submittedName>
        <fullName evidence="3">Peptidoglycan DD-metalloendopeptidase family protein</fullName>
    </submittedName>
</protein>
<evidence type="ECO:0000313" key="4">
    <source>
        <dbReference type="Proteomes" id="UP001620597"/>
    </source>
</evidence>